<organism evidence="8 9">
    <name type="scientific">Fistulifera solaris</name>
    <name type="common">Oleaginous diatom</name>
    <dbReference type="NCBI Taxonomy" id="1519565"/>
    <lineage>
        <taxon>Eukaryota</taxon>
        <taxon>Sar</taxon>
        <taxon>Stramenopiles</taxon>
        <taxon>Ochrophyta</taxon>
        <taxon>Bacillariophyta</taxon>
        <taxon>Bacillariophyceae</taxon>
        <taxon>Bacillariophycidae</taxon>
        <taxon>Naviculales</taxon>
        <taxon>Naviculaceae</taxon>
        <taxon>Fistulifera</taxon>
    </lineage>
</organism>
<evidence type="ECO:0008006" key="10">
    <source>
        <dbReference type="Google" id="ProtNLM"/>
    </source>
</evidence>
<dbReference type="InterPro" id="IPR007248">
    <property type="entry name" value="Mpv17_PMP22"/>
</dbReference>
<reference evidence="8 9" key="1">
    <citation type="journal article" date="2015" name="Plant Cell">
        <title>Oil accumulation by the oleaginous diatom Fistulifera solaris as revealed by the genome and transcriptome.</title>
        <authorList>
            <person name="Tanaka T."/>
            <person name="Maeda Y."/>
            <person name="Veluchamy A."/>
            <person name="Tanaka M."/>
            <person name="Abida H."/>
            <person name="Marechal E."/>
            <person name="Bowler C."/>
            <person name="Muto M."/>
            <person name="Sunaga Y."/>
            <person name="Tanaka M."/>
            <person name="Yoshino T."/>
            <person name="Taniguchi T."/>
            <person name="Fukuda Y."/>
            <person name="Nemoto M."/>
            <person name="Matsumoto M."/>
            <person name="Wong P.S."/>
            <person name="Aburatani S."/>
            <person name="Fujibuchi W."/>
        </authorList>
    </citation>
    <scope>NUCLEOTIDE SEQUENCE [LARGE SCALE GENOMIC DNA]</scope>
    <source>
        <strain evidence="8 9">JPCC DA0580</strain>
    </source>
</reference>
<dbReference type="InParanoid" id="A0A1Z5K8P6"/>
<name>A0A1Z5K8P6_FISSO</name>
<keyword evidence="4 6" id="KW-1133">Transmembrane helix</keyword>
<dbReference type="Pfam" id="PF04117">
    <property type="entry name" value="Mpv17_PMP22"/>
    <property type="match status" value="1"/>
</dbReference>
<evidence type="ECO:0000313" key="9">
    <source>
        <dbReference type="Proteomes" id="UP000198406"/>
    </source>
</evidence>
<protein>
    <recommendedName>
        <fullName evidence="10">Protein Mpv17</fullName>
    </recommendedName>
</protein>
<proteinExistence type="inferred from homology"/>
<evidence type="ECO:0000256" key="7">
    <source>
        <dbReference type="SAM" id="SignalP"/>
    </source>
</evidence>
<dbReference type="PANTHER" id="PTHR11266:SF121">
    <property type="entry name" value="OS09G0315000 PROTEIN"/>
    <property type="match status" value="1"/>
</dbReference>
<evidence type="ECO:0000256" key="3">
    <source>
        <dbReference type="ARBA" id="ARBA00022692"/>
    </source>
</evidence>
<accession>A0A1Z5K8P6</accession>
<dbReference type="Proteomes" id="UP000198406">
    <property type="component" value="Unassembled WGS sequence"/>
</dbReference>
<dbReference type="GO" id="GO:0005737">
    <property type="term" value="C:cytoplasm"/>
    <property type="evidence" value="ECO:0007669"/>
    <property type="project" value="TreeGrafter"/>
</dbReference>
<comment type="subcellular location">
    <subcellularLocation>
        <location evidence="1">Membrane</location>
        <topology evidence="1">Multi-pass membrane protein</topology>
    </subcellularLocation>
</comment>
<gene>
    <name evidence="8" type="ORF">FisN_14Hu247</name>
</gene>
<keyword evidence="9" id="KW-1185">Reference proteome</keyword>
<sequence>MTIKRKQCKAFLFLFLCVCSLQGSDAFRVGSSVLSTPRPDPKNPIFIARTRGRQVTERSMLSEAFLTVENFYITSPYVAAAITCGVKASAADFVAQKRQIRKREEVTGSVKSTFQSARNVAFLIYGALYQGMAQEFIYNDLYPMWFGTSSMPLTVLKKTVFDVFVQTPLLTLPIAYFFKAIVFQHSPREAIRRYVEDVTKKGLLQKYVLLWAPVQCLTFSVIPPHLRISFIAFVSFFWLIIFSSVSGKRQEIKTRDSDTCDLVDGTTCNIDG</sequence>
<evidence type="ECO:0000256" key="1">
    <source>
        <dbReference type="ARBA" id="ARBA00004141"/>
    </source>
</evidence>
<keyword evidence="5 6" id="KW-0472">Membrane</keyword>
<evidence type="ECO:0000313" key="8">
    <source>
        <dbReference type="EMBL" id="GAX22614.1"/>
    </source>
</evidence>
<comment type="caution">
    <text evidence="8">The sequence shown here is derived from an EMBL/GenBank/DDBJ whole genome shotgun (WGS) entry which is preliminary data.</text>
</comment>
<dbReference type="OrthoDB" id="45397at2759"/>
<evidence type="ECO:0000256" key="2">
    <source>
        <dbReference type="ARBA" id="ARBA00006824"/>
    </source>
</evidence>
<dbReference type="PANTHER" id="PTHR11266">
    <property type="entry name" value="PEROXISOMAL MEMBRANE PROTEIN 2, PXMP2 MPV17"/>
    <property type="match status" value="1"/>
</dbReference>
<evidence type="ECO:0000256" key="6">
    <source>
        <dbReference type="RuleBase" id="RU363053"/>
    </source>
</evidence>
<feature type="chain" id="PRO_5012532116" description="Protein Mpv17" evidence="7">
    <location>
        <begin position="27"/>
        <end position="272"/>
    </location>
</feature>
<feature type="transmembrane region" description="Helical" evidence="6">
    <location>
        <begin position="228"/>
        <end position="245"/>
    </location>
</feature>
<dbReference type="EMBL" id="BDSP01000184">
    <property type="protein sequence ID" value="GAX22614.1"/>
    <property type="molecule type" value="Genomic_DNA"/>
</dbReference>
<dbReference type="GO" id="GO:0016020">
    <property type="term" value="C:membrane"/>
    <property type="evidence" value="ECO:0007669"/>
    <property type="project" value="UniProtKB-SubCell"/>
</dbReference>
<keyword evidence="3 6" id="KW-0812">Transmembrane</keyword>
<dbReference type="AlphaFoldDB" id="A0A1Z5K8P6"/>
<feature type="transmembrane region" description="Helical" evidence="6">
    <location>
        <begin position="203"/>
        <end position="222"/>
    </location>
</feature>
<evidence type="ECO:0000256" key="4">
    <source>
        <dbReference type="ARBA" id="ARBA00022989"/>
    </source>
</evidence>
<comment type="similarity">
    <text evidence="2 6">Belongs to the peroxisomal membrane protein PXMP2/4 family.</text>
</comment>
<feature type="transmembrane region" description="Helical" evidence="6">
    <location>
        <begin position="163"/>
        <end position="182"/>
    </location>
</feature>
<evidence type="ECO:0000256" key="5">
    <source>
        <dbReference type="ARBA" id="ARBA00023136"/>
    </source>
</evidence>
<keyword evidence="7" id="KW-0732">Signal</keyword>
<feature type="signal peptide" evidence="7">
    <location>
        <begin position="1"/>
        <end position="26"/>
    </location>
</feature>